<dbReference type="STRING" id="743788.S8G214"/>
<evidence type="ECO:0000256" key="1">
    <source>
        <dbReference type="SAM" id="Phobius"/>
    </source>
</evidence>
<dbReference type="HOGENOM" id="CLU_1034529_0_0_1"/>
<feature type="transmembrane region" description="Helical" evidence="1">
    <location>
        <begin position="86"/>
        <end position="110"/>
    </location>
</feature>
<reference evidence="2 3" key="1">
    <citation type="journal article" date="2012" name="Science">
        <title>The Paleozoic origin of enzymatic lignin decomposition reconstructed from 31 fungal genomes.</title>
        <authorList>
            <person name="Floudas D."/>
            <person name="Binder M."/>
            <person name="Riley R."/>
            <person name="Barry K."/>
            <person name="Blanchette R.A."/>
            <person name="Henrissat B."/>
            <person name="Martinez A.T."/>
            <person name="Otillar R."/>
            <person name="Spatafora J.W."/>
            <person name="Yadav J.S."/>
            <person name="Aerts A."/>
            <person name="Benoit I."/>
            <person name="Boyd A."/>
            <person name="Carlson A."/>
            <person name="Copeland A."/>
            <person name="Coutinho P.M."/>
            <person name="de Vries R.P."/>
            <person name="Ferreira P."/>
            <person name="Findley K."/>
            <person name="Foster B."/>
            <person name="Gaskell J."/>
            <person name="Glotzer D."/>
            <person name="Gorecki P."/>
            <person name="Heitman J."/>
            <person name="Hesse C."/>
            <person name="Hori C."/>
            <person name="Igarashi K."/>
            <person name="Jurgens J.A."/>
            <person name="Kallen N."/>
            <person name="Kersten P."/>
            <person name="Kohler A."/>
            <person name="Kuees U."/>
            <person name="Kumar T.K.A."/>
            <person name="Kuo A."/>
            <person name="LaButti K."/>
            <person name="Larrondo L.F."/>
            <person name="Lindquist E."/>
            <person name="Ling A."/>
            <person name="Lombard V."/>
            <person name="Lucas S."/>
            <person name="Lundell T."/>
            <person name="Martin R."/>
            <person name="McLaughlin D.J."/>
            <person name="Morgenstern I."/>
            <person name="Morin E."/>
            <person name="Murat C."/>
            <person name="Nagy L.G."/>
            <person name="Nolan M."/>
            <person name="Ohm R.A."/>
            <person name="Patyshakuliyeva A."/>
            <person name="Rokas A."/>
            <person name="Ruiz-Duenas F.J."/>
            <person name="Sabat G."/>
            <person name="Salamov A."/>
            <person name="Samejima M."/>
            <person name="Schmutz J."/>
            <person name="Slot J.C."/>
            <person name="St John F."/>
            <person name="Stenlid J."/>
            <person name="Sun H."/>
            <person name="Sun S."/>
            <person name="Syed K."/>
            <person name="Tsang A."/>
            <person name="Wiebenga A."/>
            <person name="Young D."/>
            <person name="Pisabarro A."/>
            <person name="Eastwood D.C."/>
            <person name="Martin F."/>
            <person name="Cullen D."/>
            <person name="Grigoriev I.V."/>
            <person name="Hibbett D.S."/>
        </authorList>
    </citation>
    <scope>NUCLEOTIDE SEQUENCE</scope>
    <source>
        <strain evidence="3">FP-58527</strain>
    </source>
</reference>
<gene>
    <name evidence="2" type="ORF">FOMPIDRAFT_84536</name>
</gene>
<dbReference type="EMBL" id="KE504127">
    <property type="protein sequence ID" value="EPT04365.1"/>
    <property type="molecule type" value="Genomic_DNA"/>
</dbReference>
<sequence>MAQRTFKALVTVLDFCGLILLTALLLTPARRHPIVNSIVVLCILHCIIGALPPFLWLVSPASKAALTHLGPSHKGWQLFCLADAVLLNYFTIVKSAFAISFTLPCVYLALKFTGNRDKLESQAGPQFYKRTTIALCVGPFLWASPLILELAPTLAHNPVSLQPQFVGPMCIAVNQAAQILALVLTLFPLTIAVIASGVLAFILLKCYKLPDLRRSLAVLNPIRIVRFAALLITIVVSAVLYSLVLAVWLQASRGPDSVKARHAFMFISP</sequence>
<dbReference type="Proteomes" id="UP000015241">
    <property type="component" value="Unassembled WGS sequence"/>
</dbReference>
<dbReference type="InParanoid" id="S8G214"/>
<feature type="transmembrane region" description="Helical" evidence="1">
    <location>
        <begin position="175"/>
        <end position="204"/>
    </location>
</feature>
<evidence type="ECO:0008006" key="4">
    <source>
        <dbReference type="Google" id="ProtNLM"/>
    </source>
</evidence>
<name>S8G214_FOMSC</name>
<keyword evidence="3" id="KW-1185">Reference proteome</keyword>
<feature type="transmembrane region" description="Helical" evidence="1">
    <location>
        <begin position="38"/>
        <end position="58"/>
    </location>
</feature>
<feature type="transmembrane region" description="Helical" evidence="1">
    <location>
        <begin position="6"/>
        <end position="26"/>
    </location>
</feature>
<protein>
    <recommendedName>
        <fullName evidence="4">G-protein coupled receptors family 1 profile domain-containing protein</fullName>
    </recommendedName>
</protein>
<keyword evidence="1" id="KW-0812">Transmembrane</keyword>
<feature type="transmembrane region" description="Helical" evidence="1">
    <location>
        <begin position="131"/>
        <end position="155"/>
    </location>
</feature>
<proteinExistence type="predicted"/>
<dbReference type="OrthoDB" id="2745223at2759"/>
<evidence type="ECO:0000313" key="2">
    <source>
        <dbReference type="EMBL" id="EPT04365.1"/>
    </source>
</evidence>
<feature type="transmembrane region" description="Helical" evidence="1">
    <location>
        <begin position="224"/>
        <end position="249"/>
    </location>
</feature>
<keyword evidence="1" id="KW-1133">Transmembrane helix</keyword>
<accession>S8G214</accession>
<dbReference type="eggNOG" id="ENOG502RWK9">
    <property type="taxonomic scope" value="Eukaryota"/>
</dbReference>
<keyword evidence="1" id="KW-0472">Membrane</keyword>
<dbReference type="AlphaFoldDB" id="S8G214"/>
<evidence type="ECO:0000313" key="3">
    <source>
        <dbReference type="Proteomes" id="UP000015241"/>
    </source>
</evidence>
<organism evidence="2 3">
    <name type="scientific">Fomitopsis schrenkii</name>
    <name type="common">Brown rot fungus</name>
    <dbReference type="NCBI Taxonomy" id="2126942"/>
    <lineage>
        <taxon>Eukaryota</taxon>
        <taxon>Fungi</taxon>
        <taxon>Dikarya</taxon>
        <taxon>Basidiomycota</taxon>
        <taxon>Agaricomycotina</taxon>
        <taxon>Agaricomycetes</taxon>
        <taxon>Polyporales</taxon>
        <taxon>Fomitopsis</taxon>
    </lineage>
</organism>